<evidence type="ECO:0000256" key="6">
    <source>
        <dbReference type="ARBA" id="ARBA00023239"/>
    </source>
</evidence>
<name>A0A520KSR6_METT2</name>
<evidence type="ECO:0000256" key="1">
    <source>
        <dbReference type="ARBA" id="ARBA00008876"/>
    </source>
</evidence>
<evidence type="ECO:0000313" key="8">
    <source>
        <dbReference type="EMBL" id="RZN64653.1"/>
    </source>
</evidence>
<organism evidence="8 9">
    <name type="scientific">Methanoliparum thermophilum</name>
    <dbReference type="NCBI Taxonomy" id="2491083"/>
    <lineage>
        <taxon>Archaea</taxon>
        <taxon>Methanobacteriati</taxon>
        <taxon>Methanobacteriota</taxon>
        <taxon>Candidatus Methanoliparia</taxon>
        <taxon>Candidatus Methanoliparales</taxon>
        <taxon>Candidatus Methanoliparaceae</taxon>
        <taxon>Candidatus Methanoliparum</taxon>
    </lineage>
</organism>
<dbReference type="EC" id="4.2.1.2" evidence="8"/>
<keyword evidence="4" id="KW-0408">Iron</keyword>
<proteinExistence type="inferred from homology"/>
<evidence type="ECO:0000256" key="5">
    <source>
        <dbReference type="ARBA" id="ARBA00023014"/>
    </source>
</evidence>
<dbReference type="EMBL" id="RXIF01000006">
    <property type="protein sequence ID" value="RZN64653.1"/>
    <property type="molecule type" value="Genomic_DNA"/>
</dbReference>
<evidence type="ECO:0000313" key="9">
    <source>
        <dbReference type="Proteomes" id="UP000317158"/>
    </source>
</evidence>
<dbReference type="InterPro" id="IPR004646">
    <property type="entry name" value="Fe-S_hydro-lyase_TtdA-typ_cat"/>
</dbReference>
<dbReference type="InterPro" id="IPR051208">
    <property type="entry name" value="Class-I_Fumarase/Tartrate_DH"/>
</dbReference>
<accession>A0A520KSR6</accession>
<dbReference type="Pfam" id="PF05681">
    <property type="entry name" value="Fumerase"/>
    <property type="match status" value="1"/>
</dbReference>
<evidence type="ECO:0000256" key="4">
    <source>
        <dbReference type="ARBA" id="ARBA00023004"/>
    </source>
</evidence>
<comment type="similarity">
    <text evidence="1">Belongs to the class-I fumarase family.</text>
</comment>
<dbReference type="PANTHER" id="PTHR30389">
    <property type="entry name" value="FUMARATE HYDRATASE-RELATED"/>
    <property type="match status" value="1"/>
</dbReference>
<keyword evidence="5" id="KW-0411">Iron-sulfur</keyword>
<reference evidence="8 9" key="1">
    <citation type="journal article" date="2019" name="Nat. Microbiol.">
        <title>Wide diversity of methane and short-chain alkane metabolisms in uncultured archaea.</title>
        <authorList>
            <person name="Borrel G."/>
            <person name="Adam P.S."/>
            <person name="McKay L.J."/>
            <person name="Chen L.X."/>
            <person name="Sierra-Garcia I.N."/>
            <person name="Sieber C.M."/>
            <person name="Letourneur Q."/>
            <person name="Ghozlane A."/>
            <person name="Andersen G.L."/>
            <person name="Li W.J."/>
            <person name="Hallam S.J."/>
            <person name="Muyzer G."/>
            <person name="de Oliveira V.M."/>
            <person name="Inskeep W.P."/>
            <person name="Banfield J.F."/>
            <person name="Gribaldo S."/>
        </authorList>
    </citation>
    <scope>NUCLEOTIDE SEQUENCE [LARGE SCALE GENOMIC DNA]</scope>
    <source>
        <strain evidence="8">NM1a</strain>
    </source>
</reference>
<dbReference type="GO" id="GO:0004333">
    <property type="term" value="F:fumarate hydratase activity"/>
    <property type="evidence" value="ECO:0007669"/>
    <property type="project" value="UniProtKB-EC"/>
</dbReference>
<keyword evidence="2" id="KW-0004">4Fe-4S</keyword>
<dbReference type="GO" id="GO:0051539">
    <property type="term" value="F:4 iron, 4 sulfur cluster binding"/>
    <property type="evidence" value="ECO:0007669"/>
    <property type="project" value="UniProtKB-KW"/>
</dbReference>
<evidence type="ECO:0000256" key="3">
    <source>
        <dbReference type="ARBA" id="ARBA00022723"/>
    </source>
</evidence>
<dbReference type="NCBIfam" id="TIGR00722">
    <property type="entry name" value="ttdA_fumA_fumB"/>
    <property type="match status" value="1"/>
</dbReference>
<dbReference type="NCBIfam" id="NF004885">
    <property type="entry name" value="PRK06246.1"/>
    <property type="match status" value="1"/>
</dbReference>
<protein>
    <submittedName>
        <fullName evidence="8">Fumarate hydratase</fullName>
        <ecNumber evidence="8">4.2.1.2</ecNumber>
    </submittedName>
</protein>
<keyword evidence="3" id="KW-0479">Metal-binding</keyword>
<gene>
    <name evidence="8" type="ORF">EF806_04390</name>
</gene>
<feature type="domain" description="Fe-S hydro-lyase tartrate dehydratase alpha-type catalytic" evidence="7">
    <location>
        <begin position="14"/>
        <end position="273"/>
    </location>
</feature>
<comment type="caution">
    <text evidence="8">The sequence shown here is derived from an EMBL/GenBank/DDBJ whole genome shotgun (WGS) entry which is preliminary data.</text>
</comment>
<dbReference type="GO" id="GO:0046872">
    <property type="term" value="F:metal ion binding"/>
    <property type="evidence" value="ECO:0007669"/>
    <property type="project" value="UniProtKB-KW"/>
</dbReference>
<evidence type="ECO:0000256" key="2">
    <source>
        <dbReference type="ARBA" id="ARBA00022485"/>
    </source>
</evidence>
<evidence type="ECO:0000259" key="7">
    <source>
        <dbReference type="Pfam" id="PF05681"/>
    </source>
</evidence>
<sequence length="284" mass="31015">MKNLTYNLLKFALCTNFPKDVKDALEKAIEKEDNDITKSQLEAILEDIKLAYETQMPICQDTGVHIFFVKIGSKMKIDLALIDDAIKEGVLEATKKIPLRPNVVHPLTRKNPGTNVGIGMPHIYYEILPQKDYLEITVLPKGAGSENMSVLNMLDPSQGKNGVKKFILEWTAEKAKNVCPPGIVGVGIGGTADVAMKIAKEALLRPIGSRNAEPEIAKLEDEMLDAINSLGIGAMGLGGNTTMLDVHIECASTHTASLPVAINFQCWAARQATGRIYQDGRIEF</sequence>
<dbReference type="PANTHER" id="PTHR30389:SF17">
    <property type="entry name" value="L(+)-TARTRATE DEHYDRATASE SUBUNIT ALPHA-RELATED"/>
    <property type="match status" value="1"/>
</dbReference>
<dbReference type="AlphaFoldDB" id="A0A520KSR6"/>
<keyword evidence="6 8" id="KW-0456">Lyase</keyword>
<dbReference type="Proteomes" id="UP000317158">
    <property type="component" value="Unassembled WGS sequence"/>
</dbReference>